<reference evidence="1 2" key="1">
    <citation type="submission" date="2019-01" db="EMBL/GenBank/DDBJ databases">
        <title>High-quality-draft genome sequences of five non-tuberculosis mycobacteriaceae isolated from a nosocomial environment.</title>
        <authorList>
            <person name="Tiago I."/>
            <person name="Alarico S."/>
            <person name="Pereira S.G."/>
            <person name="Coelho C."/>
            <person name="Maranha A."/>
            <person name="Empadinhas N."/>
        </authorList>
    </citation>
    <scope>NUCLEOTIDE SEQUENCE [LARGE SCALE GENOMIC DNA]</scope>
    <source>
        <strain evidence="1 2">24AIII</strain>
    </source>
</reference>
<dbReference type="EMBL" id="SDLO01000027">
    <property type="protein sequence ID" value="TDK85112.1"/>
    <property type="molecule type" value="Genomic_DNA"/>
</dbReference>
<dbReference type="AlphaFoldDB" id="A0A4R5W8C1"/>
<proteinExistence type="predicted"/>
<evidence type="ECO:0000313" key="2">
    <source>
        <dbReference type="Proteomes" id="UP000294929"/>
    </source>
</evidence>
<evidence type="ECO:0008006" key="3">
    <source>
        <dbReference type="Google" id="ProtNLM"/>
    </source>
</evidence>
<dbReference type="InterPro" id="IPR027417">
    <property type="entry name" value="P-loop_NTPase"/>
</dbReference>
<gene>
    <name evidence="1" type="ORF">EUA03_23360</name>
</gene>
<dbReference type="Gene3D" id="3.40.50.300">
    <property type="entry name" value="P-loop containing nucleotide triphosphate hydrolases"/>
    <property type="match status" value="1"/>
</dbReference>
<evidence type="ECO:0000313" key="1">
    <source>
        <dbReference type="EMBL" id="TDK85112.1"/>
    </source>
</evidence>
<dbReference type="Pfam" id="PF13238">
    <property type="entry name" value="AAA_18"/>
    <property type="match status" value="1"/>
</dbReference>
<dbReference type="RefSeq" id="WP_133428073.1">
    <property type="nucleotide sequence ID" value="NZ_SDLO01000027.1"/>
</dbReference>
<protein>
    <recommendedName>
        <fullName evidence="3">Shikimate kinase</fullName>
    </recommendedName>
</protein>
<dbReference type="SUPFAM" id="SSF52540">
    <property type="entry name" value="P-loop containing nucleoside triphosphate hydrolases"/>
    <property type="match status" value="1"/>
</dbReference>
<name>A0A4R5W8C1_MYCMU</name>
<sequence length="169" mass="18640">MGLTAAILVTGMSGVGKSTALAGLAQRGYATVDTDDGPWIENIDGEPLWREPLIDELLKQPRERPLFVQGTVANQWRFYDRFDAVVLLTAPIDVVLDRVQRRTNNPFGKNAEERARIVVDIDEIEPLLRRSATHEIDTTRPLPEVIDILVCIAETAADSRAGTRAVPAP</sequence>
<accession>A0A4R5W8C1</accession>
<organism evidence="1 2">
    <name type="scientific">Mycolicibacterium mucogenicum</name>
    <name type="common">Mycobacterium mucogenicum</name>
    <dbReference type="NCBI Taxonomy" id="56689"/>
    <lineage>
        <taxon>Bacteria</taxon>
        <taxon>Bacillati</taxon>
        <taxon>Actinomycetota</taxon>
        <taxon>Actinomycetes</taxon>
        <taxon>Mycobacteriales</taxon>
        <taxon>Mycobacteriaceae</taxon>
        <taxon>Mycolicibacterium</taxon>
    </lineage>
</organism>
<dbReference type="Proteomes" id="UP000294929">
    <property type="component" value="Unassembled WGS sequence"/>
</dbReference>
<comment type="caution">
    <text evidence="1">The sequence shown here is derived from an EMBL/GenBank/DDBJ whole genome shotgun (WGS) entry which is preliminary data.</text>
</comment>